<evidence type="ECO:0000313" key="3">
    <source>
        <dbReference type="Proteomes" id="UP000523863"/>
    </source>
</evidence>
<dbReference type="Proteomes" id="UP000523863">
    <property type="component" value="Unassembled WGS sequence"/>
</dbReference>
<dbReference type="InterPro" id="IPR006342">
    <property type="entry name" value="FkbM_mtfrase"/>
</dbReference>
<dbReference type="SUPFAM" id="SSF53335">
    <property type="entry name" value="S-adenosyl-L-methionine-dependent methyltransferases"/>
    <property type="match status" value="1"/>
</dbReference>
<keyword evidence="3" id="KW-1185">Reference proteome</keyword>
<evidence type="ECO:0000259" key="1">
    <source>
        <dbReference type="Pfam" id="PF05050"/>
    </source>
</evidence>
<dbReference type="Pfam" id="PF05050">
    <property type="entry name" value="Methyltransf_21"/>
    <property type="match status" value="1"/>
</dbReference>
<dbReference type="NCBIfam" id="TIGR01444">
    <property type="entry name" value="fkbM_fam"/>
    <property type="match status" value="1"/>
</dbReference>
<sequence>MTLNKSSVEGLGEINQDLTKLELNSLHNRKVTIYGVSDDHITKTIQESNTFYEWFLLTALQPFVSAGGLVVDVGANIGNHSIYFAASKGAKVVAFEPQPQIARILQRNIEVNFLDNLVEIRRCALGEARAVAHGQLSKGNFGATKMILGEGDIQVSTLDDENFNDRVRILKVDAEGMDLAVLRGGESLIERDRPVISCEVSSASDLSELTKWVGEVGYTFAGKYNATPTFLLLPFRSATEIAAYNRYVSTSMVNSNLMARDQAYRINVLASRVSALEERIKQLENR</sequence>
<dbReference type="GO" id="GO:0008168">
    <property type="term" value="F:methyltransferase activity"/>
    <property type="evidence" value="ECO:0007669"/>
    <property type="project" value="UniProtKB-KW"/>
</dbReference>
<dbReference type="GO" id="GO:0032259">
    <property type="term" value="P:methylation"/>
    <property type="evidence" value="ECO:0007669"/>
    <property type="project" value="UniProtKB-KW"/>
</dbReference>
<proteinExistence type="predicted"/>
<accession>A0A7W9DAC9</accession>
<protein>
    <submittedName>
        <fullName evidence="2">FkbM family methyltransferase</fullName>
    </submittedName>
</protein>
<dbReference type="EMBL" id="JACHBL010000001">
    <property type="protein sequence ID" value="MBB5597500.1"/>
    <property type="molecule type" value="Genomic_DNA"/>
</dbReference>
<gene>
    <name evidence="2" type="ORF">BKA12_000580</name>
</gene>
<comment type="caution">
    <text evidence="2">The sequence shown here is derived from an EMBL/GenBank/DDBJ whole genome shotgun (WGS) entry which is preliminary data.</text>
</comment>
<dbReference type="RefSeq" id="WP_183640527.1">
    <property type="nucleotide sequence ID" value="NZ_JACHBL010000001.1"/>
</dbReference>
<dbReference type="PANTHER" id="PTHR34203">
    <property type="entry name" value="METHYLTRANSFERASE, FKBM FAMILY PROTEIN"/>
    <property type="match status" value="1"/>
</dbReference>
<dbReference type="Gene3D" id="3.40.50.150">
    <property type="entry name" value="Vaccinia Virus protein VP39"/>
    <property type="match status" value="1"/>
</dbReference>
<dbReference type="InterPro" id="IPR029063">
    <property type="entry name" value="SAM-dependent_MTases_sf"/>
</dbReference>
<dbReference type="PANTHER" id="PTHR34203:SF15">
    <property type="entry name" value="SLL1173 PROTEIN"/>
    <property type="match status" value="1"/>
</dbReference>
<feature type="domain" description="Methyltransferase FkbM" evidence="1">
    <location>
        <begin position="72"/>
        <end position="219"/>
    </location>
</feature>
<reference evidence="2 3" key="1">
    <citation type="submission" date="2020-08" db="EMBL/GenBank/DDBJ databases">
        <title>Sequencing the genomes of 1000 actinobacteria strains.</title>
        <authorList>
            <person name="Klenk H.-P."/>
        </authorList>
    </citation>
    <scope>NUCLEOTIDE SEQUENCE [LARGE SCALE GENOMIC DNA]</scope>
    <source>
        <strain evidence="2 3">DSM 23694</strain>
    </source>
</reference>
<name>A0A7W9DAC9_9MICC</name>
<keyword evidence="2" id="KW-0808">Transferase</keyword>
<dbReference type="AlphaFoldDB" id="A0A7W9DAC9"/>
<keyword evidence="2" id="KW-0489">Methyltransferase</keyword>
<organism evidence="2 3">
    <name type="scientific">Neomicrococcus lactis</name>
    <dbReference type="NCBI Taxonomy" id="732241"/>
    <lineage>
        <taxon>Bacteria</taxon>
        <taxon>Bacillati</taxon>
        <taxon>Actinomycetota</taxon>
        <taxon>Actinomycetes</taxon>
        <taxon>Micrococcales</taxon>
        <taxon>Micrococcaceae</taxon>
        <taxon>Neomicrococcus</taxon>
    </lineage>
</organism>
<evidence type="ECO:0000313" key="2">
    <source>
        <dbReference type="EMBL" id="MBB5597500.1"/>
    </source>
</evidence>
<dbReference type="InterPro" id="IPR052514">
    <property type="entry name" value="SAM-dependent_MTase"/>
</dbReference>